<dbReference type="RefSeq" id="XP_019645202.1">
    <property type="nucleotide sequence ID" value="XM_019789643.1"/>
</dbReference>
<evidence type="ECO:0000256" key="4">
    <source>
        <dbReference type="HAMAP-Rule" id="MF_03007"/>
    </source>
</evidence>
<keyword evidence="1 4" id="KW-0963">Cytoplasm</keyword>
<comment type="similarity">
    <text evidence="4">Belongs to the eIF-3 subunit H family.</text>
</comment>
<dbReference type="Gene3D" id="3.40.140.10">
    <property type="entry name" value="Cytidine Deaminase, domain 2"/>
    <property type="match status" value="1"/>
</dbReference>
<dbReference type="CDD" id="cd08065">
    <property type="entry name" value="MPN_eIF3h"/>
    <property type="match status" value="1"/>
</dbReference>
<dbReference type="GO" id="GO:0001732">
    <property type="term" value="P:formation of cytoplasmic translation initiation complex"/>
    <property type="evidence" value="ECO:0007669"/>
    <property type="project" value="UniProtKB-UniRule"/>
</dbReference>
<dbReference type="OrthoDB" id="10265695at2759"/>
<dbReference type="Pfam" id="PF19445">
    <property type="entry name" value="eIF3h_C"/>
    <property type="match status" value="1"/>
</dbReference>
<gene>
    <name evidence="7" type="primary">LOC109485940</name>
</gene>
<dbReference type="GO" id="GO:0008237">
    <property type="term" value="F:metallopeptidase activity"/>
    <property type="evidence" value="ECO:0007669"/>
    <property type="project" value="InterPro"/>
</dbReference>
<comment type="subcellular location">
    <subcellularLocation>
        <location evidence="4">Cytoplasm</location>
    </subcellularLocation>
</comment>
<dbReference type="InterPro" id="IPR050242">
    <property type="entry name" value="JAMM_MPN+_peptidase_M67A"/>
</dbReference>
<accession>A0A6P5AQ19</accession>
<evidence type="ECO:0000256" key="1">
    <source>
        <dbReference type="ARBA" id="ARBA00022490"/>
    </source>
</evidence>
<dbReference type="GO" id="GO:0033290">
    <property type="term" value="C:eukaryotic 48S preinitiation complex"/>
    <property type="evidence" value="ECO:0007669"/>
    <property type="project" value="UniProtKB-UniRule"/>
</dbReference>
<dbReference type="InterPro" id="IPR000555">
    <property type="entry name" value="JAMM/MPN+_dom"/>
</dbReference>
<feature type="domain" description="MPN" evidence="5">
    <location>
        <begin position="11"/>
        <end position="144"/>
    </location>
</feature>
<evidence type="ECO:0000313" key="7">
    <source>
        <dbReference type="RefSeq" id="XP_019645202.1"/>
    </source>
</evidence>
<keyword evidence="6" id="KW-1185">Reference proteome</keyword>
<reference evidence="7" key="1">
    <citation type="submission" date="2025-08" db="UniProtKB">
        <authorList>
            <consortium name="RefSeq"/>
        </authorList>
    </citation>
    <scope>IDENTIFICATION</scope>
    <source>
        <tissue evidence="7">Gonad</tissue>
    </source>
</reference>
<dbReference type="InterPro" id="IPR037518">
    <property type="entry name" value="MPN"/>
</dbReference>
<keyword evidence="2 4" id="KW-0396">Initiation factor</keyword>
<dbReference type="InterPro" id="IPR045810">
    <property type="entry name" value="eIF3h_C"/>
</dbReference>
<keyword evidence="3 4" id="KW-0648">Protein biosynthesis</keyword>
<dbReference type="InterPro" id="IPR027524">
    <property type="entry name" value="eIF3h"/>
</dbReference>
<comment type="function">
    <text evidence="4">Component of the eukaryotic translation initiation factor 3 (eIF-3) complex, which is involved in protein synthesis of a specialized repertoire of mRNAs and, together with other initiation factors, stimulates binding of mRNA and methionyl-tRNAi to the 40S ribosome. The eIF-3 complex specifically targets and initiates translation of a subset of mRNAs involved in cell proliferation.</text>
</comment>
<dbReference type="GO" id="GO:0016282">
    <property type="term" value="C:eukaryotic 43S preinitiation complex"/>
    <property type="evidence" value="ECO:0007669"/>
    <property type="project" value="UniProtKB-UniRule"/>
</dbReference>
<dbReference type="FunFam" id="3.40.140.10:FF:000045">
    <property type="entry name" value="Eukaryotic translation initiation factor 3 subunit H"/>
    <property type="match status" value="1"/>
</dbReference>
<dbReference type="SMART" id="SM00232">
    <property type="entry name" value="JAB_MPN"/>
    <property type="match status" value="1"/>
</dbReference>
<dbReference type="HAMAP" id="MF_03007">
    <property type="entry name" value="eIF3h"/>
    <property type="match status" value="1"/>
</dbReference>
<proteinExistence type="inferred from homology"/>
<dbReference type="GO" id="GO:0003743">
    <property type="term" value="F:translation initiation factor activity"/>
    <property type="evidence" value="ECO:0007669"/>
    <property type="project" value="UniProtKB-UniRule"/>
</dbReference>
<protein>
    <recommendedName>
        <fullName evidence="4">Eukaryotic translation initiation factor 3 subunit H</fullName>
        <shortName evidence="4">eIF3h</shortName>
    </recommendedName>
</protein>
<organism evidence="6 7">
    <name type="scientific">Branchiostoma belcheri</name>
    <name type="common">Amphioxus</name>
    <dbReference type="NCBI Taxonomy" id="7741"/>
    <lineage>
        <taxon>Eukaryota</taxon>
        <taxon>Metazoa</taxon>
        <taxon>Chordata</taxon>
        <taxon>Cephalochordata</taxon>
        <taxon>Leptocardii</taxon>
        <taxon>Amphioxiformes</taxon>
        <taxon>Branchiostomatidae</taxon>
        <taxon>Branchiostoma</taxon>
    </lineage>
</organism>
<evidence type="ECO:0000259" key="5">
    <source>
        <dbReference type="PROSITE" id="PS50249"/>
    </source>
</evidence>
<dbReference type="AlphaFoldDB" id="A0A6P5AQ19"/>
<dbReference type="GeneID" id="109485940"/>
<name>A0A6P5AQ19_BRABE</name>
<comment type="subunit">
    <text evidence="4">Component of the eukaryotic translation initiation factor 3 (eIF-3) complex.</text>
</comment>
<dbReference type="Proteomes" id="UP000515135">
    <property type="component" value="Unplaced"/>
</dbReference>
<dbReference type="PANTHER" id="PTHR10410">
    <property type="entry name" value="EUKARYOTIC TRANSLATION INITIATION FACTOR 3 -RELATED"/>
    <property type="match status" value="1"/>
</dbReference>
<evidence type="ECO:0000256" key="3">
    <source>
        <dbReference type="ARBA" id="ARBA00022917"/>
    </source>
</evidence>
<dbReference type="GO" id="GO:0005852">
    <property type="term" value="C:eukaryotic translation initiation factor 3 complex"/>
    <property type="evidence" value="ECO:0007669"/>
    <property type="project" value="UniProtKB-UniRule"/>
</dbReference>
<evidence type="ECO:0000313" key="6">
    <source>
        <dbReference type="Proteomes" id="UP000515135"/>
    </source>
</evidence>
<evidence type="ECO:0000256" key="2">
    <source>
        <dbReference type="ARBA" id="ARBA00022540"/>
    </source>
</evidence>
<sequence>MAVAGEQVKLVQIDGLVVLKIIKHCEEEGAVGDLVQGVLLGLVVDDKLEITNCFPFPRHGTDEDFDEVQYQMEMMRSLRHVNIDHLHVGWYQSTVHGAFLNRALLDSQFNYQHAIEESVVLVYDPQRTAGGSLCLRAFRLSPMAMEAYKEGEFTSESFKKHGLGYENLFEEISVVIKNSNLINVLCCELIEKAPRTQESDFLSLAASGSLSRQLHCLMDCVDDLNQETTKFNNYQRNLAKQAQAKNQYLQKRQLENNARQAKGEPPLPEEDITKIFKPIAPPPRLDALLLSGQLASYCKQITDYAAHSFGKVFMAKALQEDTQGSAAQPPSL</sequence>
<dbReference type="KEGG" id="bbel:109485940"/>
<dbReference type="Pfam" id="PF01398">
    <property type="entry name" value="JAB"/>
    <property type="match status" value="1"/>
</dbReference>
<dbReference type="PROSITE" id="PS50249">
    <property type="entry name" value="MPN"/>
    <property type="match status" value="1"/>
</dbReference>